<evidence type="ECO:0000313" key="1">
    <source>
        <dbReference type="EMBL" id="GFY18218.1"/>
    </source>
</evidence>
<gene>
    <name evidence="1" type="primary">AVEN_176782_1</name>
    <name evidence="1" type="ORF">TNCV_2046241</name>
</gene>
<dbReference type="PANTHER" id="PTHR22955">
    <property type="entry name" value="RETROTRANSPOSON"/>
    <property type="match status" value="1"/>
</dbReference>
<dbReference type="EMBL" id="BMAU01021348">
    <property type="protein sequence ID" value="GFY18218.1"/>
    <property type="molecule type" value="Genomic_DNA"/>
</dbReference>
<keyword evidence="2" id="KW-1185">Reference proteome</keyword>
<dbReference type="Proteomes" id="UP000887159">
    <property type="component" value="Unassembled WGS sequence"/>
</dbReference>
<proteinExistence type="predicted"/>
<organism evidence="1 2">
    <name type="scientific">Trichonephila clavipes</name>
    <name type="common">Golden silk orbweaver</name>
    <name type="synonym">Nephila clavipes</name>
    <dbReference type="NCBI Taxonomy" id="2585209"/>
    <lineage>
        <taxon>Eukaryota</taxon>
        <taxon>Metazoa</taxon>
        <taxon>Ecdysozoa</taxon>
        <taxon>Arthropoda</taxon>
        <taxon>Chelicerata</taxon>
        <taxon>Arachnida</taxon>
        <taxon>Araneae</taxon>
        <taxon>Araneomorphae</taxon>
        <taxon>Entelegynae</taxon>
        <taxon>Araneoidea</taxon>
        <taxon>Nephilidae</taxon>
        <taxon>Trichonephila</taxon>
    </lineage>
</organism>
<accession>A0A8X6VQR1</accession>
<dbReference type="PANTHER" id="PTHR22955:SF77">
    <property type="entry name" value="ASPARTIC PUTATIVE DOMAIN-CONTAINING PROTEIN-RELATED"/>
    <property type="match status" value="1"/>
</dbReference>
<protein>
    <submittedName>
        <fullName evidence="1">Integrase_H2C2 domain-containing protein</fullName>
    </submittedName>
</protein>
<reference evidence="1" key="1">
    <citation type="submission" date="2020-08" db="EMBL/GenBank/DDBJ databases">
        <title>Multicomponent nature underlies the extraordinary mechanical properties of spider dragline silk.</title>
        <authorList>
            <person name="Kono N."/>
            <person name="Nakamura H."/>
            <person name="Mori M."/>
            <person name="Yoshida Y."/>
            <person name="Ohtoshi R."/>
            <person name="Malay A.D."/>
            <person name="Moran D.A.P."/>
            <person name="Tomita M."/>
            <person name="Numata K."/>
            <person name="Arakawa K."/>
        </authorList>
    </citation>
    <scope>NUCLEOTIDE SEQUENCE</scope>
</reference>
<comment type="caution">
    <text evidence="1">The sequence shown here is derived from an EMBL/GenBank/DDBJ whole genome shotgun (WGS) entry which is preliminary data.</text>
</comment>
<name>A0A8X6VQR1_TRICX</name>
<evidence type="ECO:0000313" key="2">
    <source>
        <dbReference type="Proteomes" id="UP000887159"/>
    </source>
</evidence>
<dbReference type="AlphaFoldDB" id="A0A8X6VQR1"/>
<sequence length="169" mass="19383">MLLNRKLAHALAEETPSDPAELKAKLDIIVQVHEKFQLLMEEYYETVPEEDFEEIEIILVELDDEIQMIEWTDSSIVLSWISASPHLLKTFVANRVSQIQQLSKDFQWRHIFSKCNPTDALSGCLDAKTLVACELWWTGPEPSILDISTQDVVEIPIISLVQLYCAQVR</sequence>